<organism evidence="2 3">
    <name type="scientific">Fusibacter ferrireducens</name>
    <dbReference type="NCBI Taxonomy" id="2785058"/>
    <lineage>
        <taxon>Bacteria</taxon>
        <taxon>Bacillati</taxon>
        <taxon>Bacillota</taxon>
        <taxon>Clostridia</taxon>
        <taxon>Eubacteriales</taxon>
        <taxon>Eubacteriales Family XII. Incertae Sedis</taxon>
        <taxon>Fusibacter</taxon>
    </lineage>
</organism>
<dbReference type="Proteomes" id="UP000614200">
    <property type="component" value="Unassembled WGS sequence"/>
</dbReference>
<dbReference type="InterPro" id="IPR007421">
    <property type="entry name" value="Schlafen_AlbA_2_dom"/>
</dbReference>
<dbReference type="RefSeq" id="WP_194702100.1">
    <property type="nucleotide sequence ID" value="NZ_JADKNH010000007.1"/>
</dbReference>
<evidence type="ECO:0000313" key="2">
    <source>
        <dbReference type="EMBL" id="MBF4693856.1"/>
    </source>
</evidence>
<feature type="domain" description="Schlafen AlbA-2" evidence="1">
    <location>
        <begin position="16"/>
        <end position="152"/>
    </location>
</feature>
<evidence type="ECO:0000259" key="1">
    <source>
        <dbReference type="Pfam" id="PF04326"/>
    </source>
</evidence>
<comment type="caution">
    <text evidence="2">The sequence shown here is derived from an EMBL/GenBank/DDBJ whole genome shotgun (WGS) entry which is preliminary data.</text>
</comment>
<name>A0ABR9ZV53_9FIRM</name>
<dbReference type="GO" id="GO:0005524">
    <property type="term" value="F:ATP binding"/>
    <property type="evidence" value="ECO:0007669"/>
    <property type="project" value="UniProtKB-KW"/>
</dbReference>
<keyword evidence="2" id="KW-0067">ATP-binding</keyword>
<protein>
    <submittedName>
        <fullName evidence="2">ATP-binding protein</fullName>
    </submittedName>
</protein>
<evidence type="ECO:0000313" key="3">
    <source>
        <dbReference type="Proteomes" id="UP000614200"/>
    </source>
</evidence>
<proteinExistence type="predicted"/>
<keyword evidence="3" id="KW-1185">Reference proteome</keyword>
<dbReference type="InterPro" id="IPR038461">
    <property type="entry name" value="Schlafen_AlbA_2_dom_sf"/>
</dbReference>
<accession>A0ABR9ZV53</accession>
<keyword evidence="2" id="KW-0547">Nucleotide-binding</keyword>
<dbReference type="Gene3D" id="3.30.950.30">
    <property type="entry name" value="Schlafen, AAA domain"/>
    <property type="match status" value="1"/>
</dbReference>
<reference evidence="2 3" key="1">
    <citation type="submission" date="2020-11" db="EMBL/GenBank/DDBJ databases">
        <title>Fusibacter basophilias sp. nov.</title>
        <authorList>
            <person name="Qiu D."/>
        </authorList>
    </citation>
    <scope>NUCLEOTIDE SEQUENCE [LARGE SCALE GENOMIC DNA]</scope>
    <source>
        <strain evidence="2 3">Q10-2</strain>
    </source>
</reference>
<sequence length="413" mass="48288">MKLQNILNILESYEKENIRVELKETSKFITGEGKFDGKEMASIIVSFANREGGMLIVGVKDDGTFEGKNIFEKFSDPGKDGFDKFKEYIENICKDIISPQIFVDSHLFKWKEQEFGVISIPKRLTIPHALVSKHEGSIVRTREYYIRTTHGKSLVSDRHLEWLFNHTVLPKIASENILEITLLREKMSVPDTLGYFERFPTQPEIYQSLNAYFDLISRSDQETLKRALADKEKLLREVLIYAIIQSIEYQSDHYKSLPLPTEKMAIHHYIGEEIRSVIHRKNKLWSVPYGTSMKIKSGKETTVLKFGNKAILGTFSIQLMDRVKGLSDLNPYAQILKATNDFETYTFKCRYHVDIKYPEDFDETYDMMIEFASALQENIELKWDIVSYFSRLPHYKLLYEMDYKLDRLLKKSK</sequence>
<dbReference type="Pfam" id="PF04326">
    <property type="entry name" value="SLFN_AlbA_2"/>
    <property type="match status" value="1"/>
</dbReference>
<dbReference type="EMBL" id="JADKNH010000007">
    <property type="protein sequence ID" value="MBF4693856.1"/>
    <property type="molecule type" value="Genomic_DNA"/>
</dbReference>
<gene>
    <name evidence="2" type="ORF">ISU02_12115</name>
</gene>